<name>A0A239C5P8_9SPHN</name>
<dbReference type="Gene3D" id="3.40.710.10">
    <property type="entry name" value="DD-peptidase/beta-lactamase superfamily"/>
    <property type="match status" value="1"/>
</dbReference>
<reference evidence="2" key="1">
    <citation type="submission" date="2017-06" db="EMBL/GenBank/DDBJ databases">
        <authorList>
            <person name="Varghese N."/>
            <person name="Submissions S."/>
        </authorList>
    </citation>
    <scope>NUCLEOTIDE SEQUENCE [LARGE SCALE GENOMIC DNA]</scope>
    <source>
        <strain evidence="2">LNB2</strain>
    </source>
</reference>
<protein>
    <recommendedName>
        <fullName evidence="3">Beta-lactamase</fullName>
    </recommendedName>
</protein>
<evidence type="ECO:0000313" key="2">
    <source>
        <dbReference type="Proteomes" id="UP000198281"/>
    </source>
</evidence>
<dbReference type="EMBL" id="FZOS01000002">
    <property type="protein sequence ID" value="SNS15239.1"/>
    <property type="molecule type" value="Genomic_DNA"/>
</dbReference>
<organism evidence="1 2">
    <name type="scientific">Edaphosphingomonas laterariae</name>
    <dbReference type="NCBI Taxonomy" id="861865"/>
    <lineage>
        <taxon>Bacteria</taxon>
        <taxon>Pseudomonadati</taxon>
        <taxon>Pseudomonadota</taxon>
        <taxon>Alphaproteobacteria</taxon>
        <taxon>Sphingomonadales</taxon>
        <taxon>Rhizorhabdaceae</taxon>
        <taxon>Edaphosphingomonas</taxon>
    </lineage>
</organism>
<dbReference type="Proteomes" id="UP000198281">
    <property type="component" value="Unassembled WGS sequence"/>
</dbReference>
<evidence type="ECO:0000313" key="1">
    <source>
        <dbReference type="EMBL" id="SNS15239.1"/>
    </source>
</evidence>
<sequence>MLRFFDAMRAGTLLSPAMFRLATSVGATPWYGMGFVVNSGRDRSWGHGGNAYGMDVAAHHFSTVDTSFICLATRDMVCNRLIFAWNLRTFPPQD</sequence>
<proteinExistence type="predicted"/>
<gene>
    <name evidence="1" type="ORF">SAMN06295912_10210</name>
</gene>
<keyword evidence="2" id="KW-1185">Reference proteome</keyword>
<evidence type="ECO:0008006" key="3">
    <source>
        <dbReference type="Google" id="ProtNLM"/>
    </source>
</evidence>
<dbReference type="SUPFAM" id="SSF56601">
    <property type="entry name" value="beta-lactamase/transpeptidase-like"/>
    <property type="match status" value="1"/>
</dbReference>
<accession>A0A239C5P8</accession>
<dbReference type="InterPro" id="IPR012338">
    <property type="entry name" value="Beta-lactam/transpept-like"/>
</dbReference>
<dbReference type="AlphaFoldDB" id="A0A239C5P8"/>